<comment type="similarity">
    <text evidence="1">Belongs to the methyltransferase superfamily.</text>
</comment>
<dbReference type="InterPro" id="IPR029063">
    <property type="entry name" value="SAM-dependent_MTases_sf"/>
</dbReference>
<proteinExistence type="inferred from homology"/>
<dbReference type="Pfam" id="PF08241">
    <property type="entry name" value="Methyltransf_11"/>
    <property type="match status" value="1"/>
</dbReference>
<comment type="caution">
    <text evidence="5">The sequence shown here is derived from an EMBL/GenBank/DDBJ whole genome shotgun (WGS) entry which is preliminary data.</text>
</comment>
<dbReference type="Proteomes" id="UP000517916">
    <property type="component" value="Unassembled WGS sequence"/>
</dbReference>
<dbReference type="InterPro" id="IPR013216">
    <property type="entry name" value="Methyltransf_11"/>
</dbReference>
<dbReference type="RefSeq" id="WP_025354036.1">
    <property type="nucleotide sequence ID" value="NZ_BAAABQ010000015.1"/>
</dbReference>
<dbReference type="InterPro" id="IPR020596">
    <property type="entry name" value="rRNA_Ade_Mease_Trfase_CS"/>
</dbReference>
<dbReference type="PANTHER" id="PTHR44942">
    <property type="entry name" value="METHYLTRANSF_11 DOMAIN-CONTAINING PROTEIN"/>
    <property type="match status" value="1"/>
</dbReference>
<dbReference type="GO" id="GO:0008168">
    <property type="term" value="F:methyltransferase activity"/>
    <property type="evidence" value="ECO:0007669"/>
    <property type="project" value="UniProtKB-KW"/>
</dbReference>
<dbReference type="Gene3D" id="3.40.50.150">
    <property type="entry name" value="Vaccinia Virus protein VP39"/>
    <property type="match status" value="1"/>
</dbReference>
<gene>
    <name evidence="5" type="ORF">BC739_008488</name>
</gene>
<dbReference type="EMBL" id="JACJID010000008">
    <property type="protein sequence ID" value="MBA8931241.1"/>
    <property type="molecule type" value="Genomic_DNA"/>
</dbReference>
<dbReference type="GO" id="GO:0032259">
    <property type="term" value="P:methylation"/>
    <property type="evidence" value="ECO:0007669"/>
    <property type="project" value="UniProtKB-KW"/>
</dbReference>
<keyword evidence="3" id="KW-0808">Transferase</keyword>
<evidence type="ECO:0000256" key="3">
    <source>
        <dbReference type="ARBA" id="ARBA00022679"/>
    </source>
</evidence>
<evidence type="ECO:0000256" key="2">
    <source>
        <dbReference type="ARBA" id="ARBA00022603"/>
    </source>
</evidence>
<dbReference type="PANTHER" id="PTHR44942:SF4">
    <property type="entry name" value="METHYLTRANSFERASE TYPE 11 DOMAIN-CONTAINING PROTEIN"/>
    <property type="match status" value="1"/>
</dbReference>
<evidence type="ECO:0000259" key="4">
    <source>
        <dbReference type="Pfam" id="PF08241"/>
    </source>
</evidence>
<dbReference type="CDD" id="cd02440">
    <property type="entry name" value="AdoMet_MTases"/>
    <property type="match status" value="1"/>
</dbReference>
<dbReference type="InterPro" id="IPR051052">
    <property type="entry name" value="Diverse_substrate_MTase"/>
</dbReference>
<evidence type="ECO:0000313" key="5">
    <source>
        <dbReference type="EMBL" id="MBA8931241.1"/>
    </source>
</evidence>
<reference evidence="5 6" key="1">
    <citation type="submission" date="2020-08" db="EMBL/GenBank/DDBJ databases">
        <title>Genomic Encyclopedia of Archaeal and Bacterial Type Strains, Phase II (KMG-II): from individual species to whole genera.</title>
        <authorList>
            <person name="Goeker M."/>
        </authorList>
    </citation>
    <scope>NUCLEOTIDE SEQUENCE [LARGE SCALE GENOMIC DNA]</scope>
    <source>
        <strain evidence="5 6">DSM 43850</strain>
    </source>
</reference>
<dbReference type="PROSITE" id="PS01131">
    <property type="entry name" value="RRNA_A_DIMETH"/>
    <property type="match status" value="1"/>
</dbReference>
<evidence type="ECO:0000256" key="1">
    <source>
        <dbReference type="ARBA" id="ARBA00008361"/>
    </source>
</evidence>
<keyword evidence="6" id="KW-1185">Reference proteome</keyword>
<name>A0ABR6BWF8_9PSEU</name>
<accession>A0ABR6BWF8</accession>
<keyword evidence="2 5" id="KW-0489">Methyltransferase</keyword>
<protein>
    <submittedName>
        <fullName evidence="5">SAM-dependent methyltransferase</fullName>
    </submittedName>
</protein>
<feature type="domain" description="Methyltransferase type 11" evidence="4">
    <location>
        <begin position="49"/>
        <end position="137"/>
    </location>
</feature>
<dbReference type="SUPFAM" id="SSF53335">
    <property type="entry name" value="S-adenosyl-L-methionine-dependent methyltransferases"/>
    <property type="match status" value="1"/>
</dbReference>
<organism evidence="5 6">
    <name type="scientific">Kutzneria viridogrisea</name>
    <dbReference type="NCBI Taxonomy" id="47990"/>
    <lineage>
        <taxon>Bacteria</taxon>
        <taxon>Bacillati</taxon>
        <taxon>Actinomycetota</taxon>
        <taxon>Actinomycetes</taxon>
        <taxon>Pseudonocardiales</taxon>
        <taxon>Pseudonocardiaceae</taxon>
        <taxon>Kutzneria</taxon>
    </lineage>
</organism>
<sequence>MAADESISRRASSFGAEAAAYATHRPDYPVDAVRWVLDPVSAGGPPRVLDLGAGTGKLTAVIAGTGAGVTAVEPDGAMRAELVRALPGVRALAGSAEQIPLADGSVDAVLVGQAYHWFDLERALPEIGRVLRPGGVLGLLWNTEDQADWLAGFKAIYQPAEDRLAARKGLELHLGPFGEHEQEWFRHSQPRTAESMVETVSTYSAVLVMAEPERARTRAELLAYLRARPETSGEFDLPLRTLAVRTPRV</sequence>
<evidence type="ECO:0000313" key="6">
    <source>
        <dbReference type="Proteomes" id="UP000517916"/>
    </source>
</evidence>